<organism evidence="1 2">
    <name type="scientific">Pelagomonas calceolata</name>
    <dbReference type="NCBI Taxonomy" id="35677"/>
    <lineage>
        <taxon>Eukaryota</taxon>
        <taxon>Sar</taxon>
        <taxon>Stramenopiles</taxon>
        <taxon>Ochrophyta</taxon>
        <taxon>Pelagophyceae</taxon>
        <taxon>Pelagomonadales</taxon>
        <taxon>Pelagomonadaceae</taxon>
        <taxon>Pelagomonas</taxon>
    </lineage>
</organism>
<sequence>LFQKQGHHRPIFYPLFIELSSLHRPLGGGRCRPASRLREHVRQEFVVRLSPRRHRKVLVGDGLPVAAGRARARGAGELLEEHLGRLRDEDNRVVRHLTDLGIQFHNPLDRRLWYLQLIVREGRCGAFRCGRGRHLEGITLFLYSRAQCPGPRGDNLIDLPLLNRLRFGAKLLLPACQAVPYPEY</sequence>
<dbReference type="AlphaFoldDB" id="A0A8J2WXT8"/>
<accession>A0A8J2WXT8</accession>
<dbReference type="EMBL" id="CAKKNE010000003">
    <property type="protein sequence ID" value="CAH0372787.1"/>
    <property type="molecule type" value="Genomic_DNA"/>
</dbReference>
<feature type="non-terminal residue" evidence="1">
    <location>
        <position position="1"/>
    </location>
</feature>
<keyword evidence="2" id="KW-1185">Reference proteome</keyword>
<gene>
    <name evidence="1" type="ORF">PECAL_3P28270</name>
</gene>
<comment type="caution">
    <text evidence="1">The sequence shown here is derived from an EMBL/GenBank/DDBJ whole genome shotgun (WGS) entry which is preliminary data.</text>
</comment>
<evidence type="ECO:0000313" key="2">
    <source>
        <dbReference type="Proteomes" id="UP000789595"/>
    </source>
</evidence>
<evidence type="ECO:0000313" key="1">
    <source>
        <dbReference type="EMBL" id="CAH0372787.1"/>
    </source>
</evidence>
<protein>
    <submittedName>
        <fullName evidence="1">Uncharacterized protein</fullName>
    </submittedName>
</protein>
<reference evidence="1" key="1">
    <citation type="submission" date="2021-11" db="EMBL/GenBank/DDBJ databases">
        <authorList>
            <consortium name="Genoscope - CEA"/>
            <person name="William W."/>
        </authorList>
    </citation>
    <scope>NUCLEOTIDE SEQUENCE</scope>
</reference>
<name>A0A8J2WXT8_9STRA</name>
<proteinExistence type="predicted"/>
<dbReference type="Proteomes" id="UP000789595">
    <property type="component" value="Unassembled WGS sequence"/>
</dbReference>